<feature type="region of interest" description="Disordered" evidence="1">
    <location>
        <begin position="1241"/>
        <end position="1260"/>
    </location>
</feature>
<dbReference type="STRING" id="407821.A0A087UVG5"/>
<evidence type="ECO:0000313" key="3">
    <source>
        <dbReference type="Proteomes" id="UP000054359"/>
    </source>
</evidence>
<feature type="compositionally biased region" description="Low complexity" evidence="1">
    <location>
        <begin position="757"/>
        <end position="767"/>
    </location>
</feature>
<name>A0A087UVG5_STEMI</name>
<feature type="compositionally biased region" description="Basic residues" evidence="1">
    <location>
        <begin position="768"/>
        <end position="793"/>
    </location>
</feature>
<feature type="non-terminal residue" evidence="2">
    <location>
        <position position="1419"/>
    </location>
</feature>
<feature type="compositionally biased region" description="Basic residues" evidence="1">
    <location>
        <begin position="743"/>
        <end position="756"/>
    </location>
</feature>
<feature type="compositionally biased region" description="Polar residues" evidence="1">
    <location>
        <begin position="952"/>
        <end position="961"/>
    </location>
</feature>
<evidence type="ECO:0000313" key="2">
    <source>
        <dbReference type="EMBL" id="KFM81354.1"/>
    </source>
</evidence>
<feature type="compositionally biased region" description="Basic and acidic residues" evidence="1">
    <location>
        <begin position="187"/>
        <end position="200"/>
    </location>
</feature>
<organism evidence="2 3">
    <name type="scientific">Stegodyphus mimosarum</name>
    <name type="common">African social velvet spider</name>
    <dbReference type="NCBI Taxonomy" id="407821"/>
    <lineage>
        <taxon>Eukaryota</taxon>
        <taxon>Metazoa</taxon>
        <taxon>Ecdysozoa</taxon>
        <taxon>Arthropoda</taxon>
        <taxon>Chelicerata</taxon>
        <taxon>Arachnida</taxon>
        <taxon>Araneae</taxon>
        <taxon>Araneomorphae</taxon>
        <taxon>Entelegynae</taxon>
        <taxon>Eresoidea</taxon>
        <taxon>Eresidae</taxon>
        <taxon>Stegodyphus</taxon>
    </lineage>
</organism>
<feature type="region of interest" description="Disordered" evidence="1">
    <location>
        <begin position="714"/>
        <end position="963"/>
    </location>
</feature>
<feature type="region of interest" description="Disordered" evidence="1">
    <location>
        <begin position="180"/>
        <end position="243"/>
    </location>
</feature>
<dbReference type="EMBL" id="KK121841">
    <property type="protein sequence ID" value="KFM81354.1"/>
    <property type="molecule type" value="Genomic_DNA"/>
</dbReference>
<feature type="compositionally biased region" description="Basic and acidic residues" evidence="1">
    <location>
        <begin position="731"/>
        <end position="742"/>
    </location>
</feature>
<dbReference type="OrthoDB" id="5877502at2759"/>
<feature type="compositionally biased region" description="Basic and acidic residues" evidence="1">
    <location>
        <begin position="630"/>
        <end position="639"/>
    </location>
</feature>
<dbReference type="Proteomes" id="UP000054359">
    <property type="component" value="Unassembled WGS sequence"/>
</dbReference>
<feature type="compositionally biased region" description="Basic and acidic residues" evidence="1">
    <location>
        <begin position="714"/>
        <end position="723"/>
    </location>
</feature>
<feature type="region of interest" description="Disordered" evidence="1">
    <location>
        <begin position="630"/>
        <end position="653"/>
    </location>
</feature>
<gene>
    <name evidence="2" type="ORF">X975_15919</name>
</gene>
<feature type="compositionally biased region" description="Polar residues" evidence="1">
    <location>
        <begin position="201"/>
        <end position="210"/>
    </location>
</feature>
<proteinExistence type="predicted"/>
<reference evidence="2 3" key="1">
    <citation type="submission" date="2013-11" db="EMBL/GenBank/DDBJ databases">
        <title>Genome sequencing of Stegodyphus mimosarum.</title>
        <authorList>
            <person name="Bechsgaard J."/>
        </authorList>
    </citation>
    <scope>NUCLEOTIDE SEQUENCE [LARGE SCALE GENOMIC DNA]</scope>
</reference>
<protein>
    <submittedName>
        <fullName evidence="2">Uncharacterized protein</fullName>
    </submittedName>
</protein>
<feature type="compositionally biased region" description="Basic residues" evidence="1">
    <location>
        <begin position="831"/>
        <end position="917"/>
    </location>
</feature>
<keyword evidence="3" id="KW-1185">Reference proteome</keyword>
<sequence length="1419" mass="159081">MKPVSGNNVINHIISNRHMIHYLEKHFPSCGYNFSENVPNNSSEIVLQKCCEEINNKLGYYYMCIADYNYYKTHKLDIKTVLNNAFHADEKNFPLEFKNLESDIISKEVNILIEDIMSKILAFEEESEEVYEVDDNFDDFVENSPGDEKEIEESNELHLSDFVEDLSDSACESDVPKINEIQSTTSEMKKSEPGDKKIHVESNSQGSSKGVDSESSKTKQANSNESDVSVDGKGRGRKFFPNRKPRGKFATYLMLQNAISTKVHNTSSAKNSVSSKIKAEPSTVSAKNTVSSKVKEEQNISSVKSTIGSKVKEVCITSNAESATGSKVKEGLNTSNAERATGSKVKEGLNTSNAKDTVSPKVEVHKTLSARNEVISEVKEMHSTLKTKSAFGSKVKGVDNILSAKRTGGSLVKGGHNILIGSKDKEVHNVVSFRKDLTPLKLSKNKSDNGNAFCKAKPFVVNIEKGESHNVAKGSAHAVDECRIVRKISARNICTIKPSDAESIEKAEGFLSDTGKIIAVGKINEERIVKKVSVGNKNLSKQKPLTKQSNGEKLHPNITEVINVHRTDEGRIVKKISVRTANLSKQKFSVKENIMENKNSTNITNLYAQNENLTVKKNNPKTQAIHKLKPDEETSKETTELPSDTDIANIPTISGGSIVKKSMKSKHRSHVKPGSHSKYCLKRILSKSAVPRSVTVASDKKDSKLSITVVNAEQKSDGVKEWEQDGSGLIKRKEAKSPDHKKIDKRSKSPVRRIRSPLRNSSPLRLSHSSRRRSISPLRRRSRSPHRRRSPYRKRYESPLRKRSRSPRSRHTQSSSRRYSRSPAWDFLRSPNRRRSKSPSRRTSRSPVRRISRSPYRRRSRSPVRRFSRSPRRGNSRGSARKYSRSPVRRYSKSPLRRRSRSPIKKHSVSPSRRRRSPYMLPSRSSPRRRSRSVERRNSQSPRRKSYERTFSRSPNITYGKSSDLRDSLQYDVEKPVSHKSYIPAQKYSRPLKQFEASSGRSVSDLDPVSDEDESVYFNIGDKRKRGEEMKLPPSTRIALTQMMRKLSGIEVNPEDPSLNKLMHFMNAHSAELQQILGTQPQNIAGQNVMPRPVESDIRSRADFLQQCLLSALAGNLRMQQPNQPNFAFPPPVSGIPVPTFSQLPFPPVSGHPVFPPVPNTMPPRIPVQAQQPYPRVQNPGQSFVHPNQFNTFNQPSHSKPNVPSEIMFKDLKAKVTKLFGANEAEKIEKEKTIAPRYVTEPDPEKWDLNHPATPKFNPSVSKNVFQPQNKDMGFRAAPEPSTMLRDGNAMPFAKGPGRFFSNDNSRPNIQKVPVPPPTAKVAFCDVTRTPSERNLFPVVNNAPGSNFSTSGTQSGVNDVKLSLAQRLASVLVKVGMMDVPAPLLQEMLMKIGAFSSCPPQDISETEIINILRKLGYLS</sequence>
<evidence type="ECO:0000256" key="1">
    <source>
        <dbReference type="SAM" id="MobiDB-lite"/>
    </source>
</evidence>
<accession>A0A087UVG5</accession>
<feature type="compositionally biased region" description="Polar residues" evidence="1">
    <location>
        <begin position="218"/>
        <end position="227"/>
    </location>
</feature>
<feature type="compositionally biased region" description="Basic residues" evidence="1">
    <location>
        <begin position="801"/>
        <end position="811"/>
    </location>
</feature>